<proteinExistence type="predicted"/>
<reference evidence="2 3" key="1">
    <citation type="journal article" date="2023" name="Plants (Basel)">
        <title>Bridging the Gap: Combining Genomics and Transcriptomics Approaches to Understand Stylosanthes scabra, an Orphan Legume from the Brazilian Caatinga.</title>
        <authorList>
            <person name="Ferreira-Neto J.R.C."/>
            <person name="da Silva M.D."/>
            <person name="Binneck E."/>
            <person name="de Melo N.F."/>
            <person name="da Silva R.H."/>
            <person name="de Melo A.L.T.M."/>
            <person name="Pandolfi V."/>
            <person name="Bustamante F.O."/>
            <person name="Brasileiro-Vidal A.C."/>
            <person name="Benko-Iseppon A.M."/>
        </authorList>
    </citation>
    <scope>NUCLEOTIDE SEQUENCE [LARGE SCALE GENOMIC DNA]</scope>
    <source>
        <tissue evidence="2">Leaves</tissue>
    </source>
</reference>
<sequence>MSTEEDPSIEDDGRGARPDKLPLKRRATQPQPSPSMDPLQGASLGTARRISDIIRLIPTPGFKPPRKK</sequence>
<evidence type="ECO:0000256" key="1">
    <source>
        <dbReference type="SAM" id="MobiDB-lite"/>
    </source>
</evidence>
<feature type="compositionally biased region" description="Basic and acidic residues" evidence="1">
    <location>
        <begin position="11"/>
        <end position="22"/>
    </location>
</feature>
<protein>
    <submittedName>
        <fullName evidence="2">Uncharacterized protein</fullName>
    </submittedName>
</protein>
<feature type="compositionally biased region" description="Acidic residues" evidence="1">
    <location>
        <begin position="1"/>
        <end position="10"/>
    </location>
</feature>
<gene>
    <name evidence="2" type="ORF">PIB30_028584</name>
</gene>
<dbReference type="EMBL" id="JASCZI010181356">
    <property type="protein sequence ID" value="MED6182455.1"/>
    <property type="molecule type" value="Genomic_DNA"/>
</dbReference>
<organism evidence="2 3">
    <name type="scientific">Stylosanthes scabra</name>
    <dbReference type="NCBI Taxonomy" id="79078"/>
    <lineage>
        <taxon>Eukaryota</taxon>
        <taxon>Viridiplantae</taxon>
        <taxon>Streptophyta</taxon>
        <taxon>Embryophyta</taxon>
        <taxon>Tracheophyta</taxon>
        <taxon>Spermatophyta</taxon>
        <taxon>Magnoliopsida</taxon>
        <taxon>eudicotyledons</taxon>
        <taxon>Gunneridae</taxon>
        <taxon>Pentapetalae</taxon>
        <taxon>rosids</taxon>
        <taxon>fabids</taxon>
        <taxon>Fabales</taxon>
        <taxon>Fabaceae</taxon>
        <taxon>Papilionoideae</taxon>
        <taxon>50 kb inversion clade</taxon>
        <taxon>dalbergioids sensu lato</taxon>
        <taxon>Dalbergieae</taxon>
        <taxon>Pterocarpus clade</taxon>
        <taxon>Stylosanthes</taxon>
    </lineage>
</organism>
<feature type="region of interest" description="Disordered" evidence="1">
    <location>
        <begin position="1"/>
        <end position="47"/>
    </location>
</feature>
<name>A0ABU6WB96_9FABA</name>
<evidence type="ECO:0000313" key="3">
    <source>
        <dbReference type="Proteomes" id="UP001341840"/>
    </source>
</evidence>
<keyword evidence="3" id="KW-1185">Reference proteome</keyword>
<accession>A0ABU6WB96</accession>
<evidence type="ECO:0000313" key="2">
    <source>
        <dbReference type="EMBL" id="MED6182455.1"/>
    </source>
</evidence>
<comment type="caution">
    <text evidence="2">The sequence shown here is derived from an EMBL/GenBank/DDBJ whole genome shotgun (WGS) entry which is preliminary data.</text>
</comment>
<dbReference type="Proteomes" id="UP001341840">
    <property type="component" value="Unassembled WGS sequence"/>
</dbReference>